<dbReference type="Pfam" id="PF00563">
    <property type="entry name" value="EAL"/>
    <property type="match status" value="1"/>
</dbReference>
<accession>A0A1G7F6J8</accession>
<evidence type="ECO:0000313" key="3">
    <source>
        <dbReference type="Proteomes" id="UP000199412"/>
    </source>
</evidence>
<dbReference type="PANTHER" id="PTHR33121:SF15">
    <property type="entry name" value="BLUE LIGHT- AND TEMPERATURE-REGULATED ANTIREPRESSOR BLUF"/>
    <property type="match status" value="1"/>
</dbReference>
<dbReference type="EMBL" id="FNAP01000010">
    <property type="protein sequence ID" value="SDE71553.1"/>
    <property type="molecule type" value="Genomic_DNA"/>
</dbReference>
<dbReference type="InterPro" id="IPR035919">
    <property type="entry name" value="EAL_sf"/>
</dbReference>
<dbReference type="SUPFAM" id="SSF141868">
    <property type="entry name" value="EAL domain-like"/>
    <property type="match status" value="1"/>
</dbReference>
<evidence type="ECO:0000259" key="1">
    <source>
        <dbReference type="PROSITE" id="PS50883"/>
    </source>
</evidence>
<dbReference type="RefSeq" id="WP_092787195.1">
    <property type="nucleotide sequence ID" value="NZ_FNAP01000010.1"/>
</dbReference>
<dbReference type="Gene3D" id="3.20.20.450">
    <property type="entry name" value="EAL domain"/>
    <property type="match status" value="1"/>
</dbReference>
<dbReference type="Proteomes" id="UP000199412">
    <property type="component" value="Unassembled WGS sequence"/>
</dbReference>
<reference evidence="2 3" key="1">
    <citation type="submission" date="2016-10" db="EMBL/GenBank/DDBJ databases">
        <authorList>
            <person name="de Groot N.N."/>
        </authorList>
    </citation>
    <scope>NUCLEOTIDE SEQUENCE [LARGE SCALE GENOMIC DNA]</scope>
    <source>
        <strain evidence="2 3">ATCC 700224</strain>
    </source>
</reference>
<proteinExistence type="predicted"/>
<dbReference type="AlphaFoldDB" id="A0A1G7F6J8"/>
<evidence type="ECO:0000313" key="2">
    <source>
        <dbReference type="EMBL" id="SDE71553.1"/>
    </source>
</evidence>
<dbReference type="InterPro" id="IPR050706">
    <property type="entry name" value="Cyclic-di-GMP_PDE-like"/>
</dbReference>
<organism evidence="2 3">
    <name type="scientific">Rhodospira trueperi</name>
    <dbReference type="NCBI Taxonomy" id="69960"/>
    <lineage>
        <taxon>Bacteria</taxon>
        <taxon>Pseudomonadati</taxon>
        <taxon>Pseudomonadota</taxon>
        <taxon>Alphaproteobacteria</taxon>
        <taxon>Rhodospirillales</taxon>
        <taxon>Rhodospirillaceae</taxon>
        <taxon>Rhodospira</taxon>
    </lineage>
</organism>
<dbReference type="CDD" id="cd01948">
    <property type="entry name" value="EAL"/>
    <property type="match status" value="1"/>
</dbReference>
<dbReference type="OrthoDB" id="7251575at2"/>
<dbReference type="InterPro" id="IPR001633">
    <property type="entry name" value="EAL_dom"/>
</dbReference>
<dbReference type="PROSITE" id="PS50883">
    <property type="entry name" value="EAL"/>
    <property type="match status" value="1"/>
</dbReference>
<name>A0A1G7F6J8_9PROT</name>
<keyword evidence="3" id="KW-1185">Reference proteome</keyword>
<gene>
    <name evidence="2" type="ORF">SAMN05421720_110139</name>
</gene>
<feature type="domain" description="EAL" evidence="1">
    <location>
        <begin position="110"/>
        <end position="360"/>
    </location>
</feature>
<protein>
    <submittedName>
        <fullName evidence="2">EAL domain, c-di-GMP-specific phosphodiesterase class I (Or its enzymatically inactive variant)</fullName>
    </submittedName>
</protein>
<dbReference type="GO" id="GO:0071111">
    <property type="term" value="F:cyclic-guanylate-specific phosphodiesterase activity"/>
    <property type="evidence" value="ECO:0007669"/>
    <property type="project" value="InterPro"/>
</dbReference>
<sequence length="360" mass="39285">MVETDCPRCGVVPARSDEEGRLFVWPPLGHTRAKLVRTLAQAGWPVTSEGERGTVILDLPQGNRDALAEVLSLAVTRAEAHDSRALFVPAGRDPGIEDLGRVETLEAVIARAQGGWLLDLMRDGRIVTHFQPIVHADDPGRIFAHECLLRGQGADGALVPPGQIYDIAERADLVFTLDRMARTTSVRNAAAHRVAGHIFINFTPAAVYDPEYCLRTTVQAVEEAGLERSRVVFEVIETEHIGDPDHLANVLRFYREAGFKVALDDLGGGYSCLGLVARLKPDFIKLDRSLIDGVSGHPEQAAVVRHLFALARDLDIRTVAEGLEQPEDLAWVREHGADFVQGFLVGRPAPEPVAQTSTTP</sequence>
<dbReference type="STRING" id="69960.SAMN05421720_110139"/>
<dbReference type="PANTHER" id="PTHR33121">
    <property type="entry name" value="CYCLIC DI-GMP PHOSPHODIESTERASE PDEF"/>
    <property type="match status" value="1"/>
</dbReference>
<dbReference type="SMART" id="SM00052">
    <property type="entry name" value="EAL"/>
    <property type="match status" value="1"/>
</dbReference>